<evidence type="ECO:0000313" key="1">
    <source>
        <dbReference type="EMBL" id="KYO38866.1"/>
    </source>
</evidence>
<protein>
    <submittedName>
        <fullName evidence="1">Uncharacterized protein</fullName>
    </submittedName>
</protein>
<organism evidence="1 2">
    <name type="scientific">Alligator mississippiensis</name>
    <name type="common">American alligator</name>
    <dbReference type="NCBI Taxonomy" id="8496"/>
    <lineage>
        <taxon>Eukaryota</taxon>
        <taxon>Metazoa</taxon>
        <taxon>Chordata</taxon>
        <taxon>Craniata</taxon>
        <taxon>Vertebrata</taxon>
        <taxon>Euteleostomi</taxon>
        <taxon>Archelosauria</taxon>
        <taxon>Archosauria</taxon>
        <taxon>Crocodylia</taxon>
        <taxon>Alligatoridae</taxon>
        <taxon>Alligatorinae</taxon>
        <taxon>Alligator</taxon>
    </lineage>
</organism>
<name>A0A151NPV7_ALLMI</name>
<accession>A0A151NPV7</accession>
<reference evidence="1 2" key="1">
    <citation type="journal article" date="2012" name="Genome Biol.">
        <title>Sequencing three crocodilian genomes to illuminate the evolution of archosaurs and amniotes.</title>
        <authorList>
            <person name="St John J.A."/>
            <person name="Braun E.L."/>
            <person name="Isberg S.R."/>
            <person name="Miles L.G."/>
            <person name="Chong A.Y."/>
            <person name="Gongora J."/>
            <person name="Dalzell P."/>
            <person name="Moran C."/>
            <person name="Bed'hom B."/>
            <person name="Abzhanov A."/>
            <person name="Burgess S.C."/>
            <person name="Cooksey A.M."/>
            <person name="Castoe T.A."/>
            <person name="Crawford N.G."/>
            <person name="Densmore L.D."/>
            <person name="Drew J.C."/>
            <person name="Edwards S.V."/>
            <person name="Faircloth B.C."/>
            <person name="Fujita M.K."/>
            <person name="Greenwold M.J."/>
            <person name="Hoffmann F.G."/>
            <person name="Howard J.M."/>
            <person name="Iguchi T."/>
            <person name="Janes D.E."/>
            <person name="Khan S.Y."/>
            <person name="Kohno S."/>
            <person name="de Koning A.J."/>
            <person name="Lance S.L."/>
            <person name="McCarthy F.M."/>
            <person name="McCormack J.E."/>
            <person name="Merchant M.E."/>
            <person name="Peterson D.G."/>
            <person name="Pollock D.D."/>
            <person name="Pourmand N."/>
            <person name="Raney B.J."/>
            <person name="Roessler K.A."/>
            <person name="Sanford J.R."/>
            <person name="Sawyer R.H."/>
            <person name="Schmidt C.J."/>
            <person name="Triplett E.W."/>
            <person name="Tuberville T.D."/>
            <person name="Venegas-Anaya M."/>
            <person name="Howard J.T."/>
            <person name="Jarvis E.D."/>
            <person name="Guillette L.J.Jr."/>
            <person name="Glenn T.C."/>
            <person name="Green R.E."/>
            <person name="Ray D.A."/>
        </authorList>
    </citation>
    <scope>NUCLEOTIDE SEQUENCE [LARGE SCALE GENOMIC DNA]</scope>
    <source>
        <strain evidence="1">KSC_2009_1</strain>
    </source>
</reference>
<dbReference type="AlphaFoldDB" id="A0A151NPV7"/>
<evidence type="ECO:0000313" key="2">
    <source>
        <dbReference type="Proteomes" id="UP000050525"/>
    </source>
</evidence>
<proteinExistence type="predicted"/>
<sequence length="69" mass="7841">MYSWLQALEMKVAKVRPRNIRAVETSDVNTRSSVSVLTSWLKAADFMVKRQSSTCQHEAVRITHCSTVT</sequence>
<keyword evidence="2" id="KW-1185">Reference proteome</keyword>
<comment type="caution">
    <text evidence="1">The sequence shown here is derived from an EMBL/GenBank/DDBJ whole genome shotgun (WGS) entry which is preliminary data.</text>
</comment>
<dbReference type="Proteomes" id="UP000050525">
    <property type="component" value="Unassembled WGS sequence"/>
</dbReference>
<dbReference type="EMBL" id="AKHW03002440">
    <property type="protein sequence ID" value="KYO38866.1"/>
    <property type="molecule type" value="Genomic_DNA"/>
</dbReference>
<gene>
    <name evidence="1" type="ORF">Y1Q_0023522</name>
</gene>